<proteinExistence type="predicted"/>
<dbReference type="NCBIfam" id="TIGR00765">
    <property type="entry name" value="yihY_not_rbn"/>
    <property type="match status" value="1"/>
</dbReference>
<evidence type="ECO:0000256" key="7">
    <source>
        <dbReference type="SAM" id="Phobius"/>
    </source>
</evidence>
<organism evidence="8 9">
    <name type="scientific">Henriciella pelagia</name>
    <dbReference type="NCBI Taxonomy" id="1977912"/>
    <lineage>
        <taxon>Bacteria</taxon>
        <taxon>Pseudomonadati</taxon>
        <taxon>Pseudomonadota</taxon>
        <taxon>Alphaproteobacteria</taxon>
        <taxon>Hyphomonadales</taxon>
        <taxon>Hyphomonadaceae</taxon>
        <taxon>Henriciella</taxon>
    </lineage>
</organism>
<feature type="transmembrane region" description="Helical" evidence="7">
    <location>
        <begin position="132"/>
        <end position="153"/>
    </location>
</feature>
<evidence type="ECO:0000313" key="8">
    <source>
        <dbReference type="EMBL" id="GGB56560.1"/>
    </source>
</evidence>
<dbReference type="PANTHER" id="PTHR30213:SF0">
    <property type="entry name" value="UPF0761 MEMBRANE PROTEIN YIHY"/>
    <property type="match status" value="1"/>
</dbReference>
<feature type="region of interest" description="Disordered" evidence="6">
    <location>
        <begin position="318"/>
        <end position="341"/>
    </location>
</feature>
<dbReference type="PIRSF" id="PIRSF035875">
    <property type="entry name" value="RNase_BN"/>
    <property type="match status" value="1"/>
</dbReference>
<feature type="transmembrane region" description="Helical" evidence="7">
    <location>
        <begin position="283"/>
        <end position="307"/>
    </location>
</feature>
<keyword evidence="4 7" id="KW-1133">Transmembrane helix</keyword>
<name>A0ABQ1J2S6_9PROT</name>
<evidence type="ECO:0000256" key="3">
    <source>
        <dbReference type="ARBA" id="ARBA00022692"/>
    </source>
</evidence>
<comment type="subcellular location">
    <subcellularLocation>
        <location evidence="1">Cell membrane</location>
        <topology evidence="1">Multi-pass membrane protein</topology>
    </subcellularLocation>
</comment>
<gene>
    <name evidence="8" type="ORF">GCM10011503_01110</name>
</gene>
<dbReference type="PANTHER" id="PTHR30213">
    <property type="entry name" value="INNER MEMBRANE PROTEIN YHJD"/>
    <property type="match status" value="1"/>
</dbReference>
<evidence type="ECO:0000313" key="9">
    <source>
        <dbReference type="Proteomes" id="UP000628854"/>
    </source>
</evidence>
<protein>
    <submittedName>
        <fullName evidence="8">Ribonuclease</fullName>
    </submittedName>
</protein>
<feature type="transmembrane region" description="Helical" evidence="7">
    <location>
        <begin position="173"/>
        <end position="195"/>
    </location>
</feature>
<keyword evidence="5 7" id="KW-0472">Membrane</keyword>
<feature type="transmembrane region" description="Helical" evidence="7">
    <location>
        <begin position="254"/>
        <end position="277"/>
    </location>
</feature>
<evidence type="ECO:0000256" key="5">
    <source>
        <dbReference type="ARBA" id="ARBA00023136"/>
    </source>
</evidence>
<keyword evidence="9" id="KW-1185">Reference proteome</keyword>
<comment type="caution">
    <text evidence="8">The sequence shown here is derived from an EMBL/GenBank/DDBJ whole genome shotgun (WGS) entry which is preliminary data.</text>
</comment>
<feature type="transmembrane region" description="Helical" evidence="7">
    <location>
        <begin position="215"/>
        <end position="233"/>
    </location>
</feature>
<evidence type="ECO:0000256" key="4">
    <source>
        <dbReference type="ARBA" id="ARBA00022989"/>
    </source>
</evidence>
<dbReference type="InterPro" id="IPR017039">
    <property type="entry name" value="Virul_fac_BrkB"/>
</dbReference>
<keyword evidence="3 7" id="KW-0812">Transmembrane</keyword>
<evidence type="ECO:0000256" key="2">
    <source>
        <dbReference type="ARBA" id="ARBA00022475"/>
    </source>
</evidence>
<evidence type="ECO:0000256" key="6">
    <source>
        <dbReference type="SAM" id="MobiDB-lite"/>
    </source>
</evidence>
<keyword evidence="2" id="KW-1003">Cell membrane</keyword>
<feature type="transmembrane region" description="Helical" evidence="7">
    <location>
        <begin position="61"/>
        <end position="90"/>
    </location>
</feature>
<evidence type="ECO:0000256" key="1">
    <source>
        <dbReference type="ARBA" id="ARBA00004651"/>
    </source>
</evidence>
<accession>A0ABQ1J2S6</accession>
<dbReference type="Proteomes" id="UP000628854">
    <property type="component" value="Unassembled WGS sequence"/>
</dbReference>
<dbReference type="Pfam" id="PF03631">
    <property type="entry name" value="Virul_fac_BrkB"/>
    <property type="match status" value="1"/>
</dbReference>
<dbReference type="EMBL" id="BMKF01000001">
    <property type="protein sequence ID" value="GGB56560.1"/>
    <property type="molecule type" value="Genomic_DNA"/>
</dbReference>
<sequence>MAQPQRQVRAPEQLHAHGVVLTMNALKLLRKIKAAPVYRRRFRPVTSLIARTAGRLGRDDVALVSGGVAFYAFLSIFPAVAAALMVWGIFTTSADLREYFEVLQPLLPDEAYTLITDQMIRIAESQSAGLSWGALISLIIALWSASRGANALLQAVEVTYDRPAKRGFIEQNLLAIGFTAGAIVFAIVSLAAIGAVPPIIEALQLGAILDALLRIARWLGMIALFLLGIYAFLRTARPHRTRAQERTARPILPGALVAAGIWLVASVGFSFYLSAFANYNETFGSLGAVAALLMWLWLSAFAICTGAETNGVLSRKDRGLDTETAFEQAPEPEEEHPKKHN</sequence>
<reference evidence="9" key="1">
    <citation type="journal article" date="2019" name="Int. J. Syst. Evol. Microbiol.">
        <title>The Global Catalogue of Microorganisms (GCM) 10K type strain sequencing project: providing services to taxonomists for standard genome sequencing and annotation.</title>
        <authorList>
            <consortium name="The Broad Institute Genomics Platform"/>
            <consortium name="The Broad Institute Genome Sequencing Center for Infectious Disease"/>
            <person name="Wu L."/>
            <person name="Ma J."/>
        </authorList>
    </citation>
    <scope>NUCLEOTIDE SEQUENCE [LARGE SCALE GENOMIC DNA]</scope>
    <source>
        <strain evidence="9">CGMCC 1.15928</strain>
    </source>
</reference>